<dbReference type="Gene3D" id="3.40.50.1820">
    <property type="entry name" value="alpha/beta hydrolase"/>
    <property type="match status" value="1"/>
</dbReference>
<dbReference type="AlphaFoldDB" id="A0A051TK39"/>
<organism evidence="1 2">
    <name type="scientific">Mycobacterium [tuberculosis] TKK-01-0051</name>
    <dbReference type="NCBI Taxonomy" id="1324261"/>
    <lineage>
        <taxon>Bacteria</taxon>
        <taxon>Bacillati</taxon>
        <taxon>Actinomycetota</taxon>
        <taxon>Actinomycetes</taxon>
        <taxon>Mycobacteriales</taxon>
        <taxon>Mycobacteriaceae</taxon>
        <taxon>Mycobacterium</taxon>
        <taxon>Mycobacterium avium complex (MAC)</taxon>
    </lineage>
</organism>
<dbReference type="GO" id="GO:0016042">
    <property type="term" value="P:lipid catabolic process"/>
    <property type="evidence" value="ECO:0007669"/>
    <property type="project" value="InterPro"/>
</dbReference>
<dbReference type="HOGENOM" id="CLU_029538_6_0_11"/>
<evidence type="ECO:0000313" key="1">
    <source>
        <dbReference type="EMBL" id="KBZ57165.1"/>
    </source>
</evidence>
<dbReference type="InterPro" id="IPR005152">
    <property type="entry name" value="Lipase_secreted"/>
</dbReference>
<dbReference type="PIRSF" id="PIRSF029171">
    <property type="entry name" value="Esterase_LipA"/>
    <property type="match status" value="1"/>
</dbReference>
<dbReference type="PATRIC" id="fig|1324261.3.peg.5723"/>
<dbReference type="Proteomes" id="UP000025947">
    <property type="component" value="Unassembled WGS sequence"/>
</dbReference>
<accession>A0A051TK39</accession>
<dbReference type="EMBL" id="JLXW01000013">
    <property type="protein sequence ID" value="KBZ57165.1"/>
    <property type="molecule type" value="Genomic_DNA"/>
</dbReference>
<protein>
    <recommendedName>
        <fullName evidence="3">Triacylglycerol lipase</fullName>
    </recommendedName>
</protein>
<comment type="caution">
    <text evidence="1">The sequence shown here is derived from an EMBL/GenBank/DDBJ whole genome shotgun (WGS) entry which is preliminary data.</text>
</comment>
<sequence length="482" mass="51822">MNSARLSRASGVTAFGAGGSVRQPRRCSVMTRAAGGQLTTLRALVTLVVAVVVCAVISHHSAAGADDGCPANTGYQPECQYRPFYTPPSPLPPGSPGDIIRTEPSRIALDPANHGHFSGTGTRIMYQSTNLRGEPVAVSGSYIEPDKPWPGAGPRPLIAFAPWAKGLGDQCATSRLLSEGALHYGGYLDFTFYYEEGFLATLLDRGFALVITDYQGTGTYGPPTQGIRIPTAHAVIDSARAAQHLPGTSLDPHGPIAFWGWGPGGTAAGAAVEMAPSYAPELNVVGAWVGAPIADYAMYADYADGSMLVATMGWALNAFIEAFPEAEQGLKSTLTPRGVDFFGKTRFECTEEVMLKFAFRHLQPYFNQDYHQILGAEPVKSALAAQKLGSLKPTAPVQIDINRFDALFPWVGARQLAADWCAKGADVQLWTNEQPPFLNKTATNSLLTWFVEGERGMQWLTDRFNGLPTTPNCDRLPPWELP</sequence>
<evidence type="ECO:0000313" key="2">
    <source>
        <dbReference type="Proteomes" id="UP000025947"/>
    </source>
</evidence>
<proteinExistence type="predicted"/>
<dbReference type="PANTHER" id="PTHR34853:SF1">
    <property type="entry name" value="LIPASE 5"/>
    <property type="match status" value="1"/>
</dbReference>
<gene>
    <name evidence="1" type="ORF">K875_05683</name>
</gene>
<dbReference type="Gene3D" id="1.10.260.130">
    <property type="match status" value="1"/>
</dbReference>
<dbReference type="PANTHER" id="PTHR34853">
    <property type="match status" value="1"/>
</dbReference>
<evidence type="ECO:0008006" key="3">
    <source>
        <dbReference type="Google" id="ProtNLM"/>
    </source>
</evidence>
<name>A0A051TK39_9MYCO</name>
<keyword evidence="2" id="KW-1185">Reference proteome</keyword>
<reference evidence="1 2" key="1">
    <citation type="submission" date="2014-04" db="EMBL/GenBank/DDBJ databases">
        <title>The Genome Sequence of Mycobacterium tuberculosis TKK-01-0051.</title>
        <authorList>
            <consortium name="The Broad Institute Genomics Platform"/>
            <consortium name="The Broad Institute Genome Sequencing Center for Infectious Disease"/>
            <person name="Earl A.M."/>
            <person name="Cohen K."/>
            <person name="Pym A."/>
            <person name="Bishai W."/>
            <person name="Maharaj K."/>
            <person name="Desjardins C."/>
            <person name="Abeel T."/>
            <person name="Young S."/>
            <person name="Zeng Q."/>
            <person name="Gargeya S."/>
            <person name="Abouelleil A."/>
            <person name="Alvarado L."/>
            <person name="Chapman S.B."/>
            <person name="Gainer-Dewar J."/>
            <person name="Goldberg J."/>
            <person name="Griggs A."/>
            <person name="Gujja S."/>
            <person name="Hansen M."/>
            <person name="Howarth C."/>
            <person name="Imamovic A."/>
            <person name="Larimer J."/>
            <person name="Murphy C."/>
            <person name="Naylor J."/>
            <person name="Pearson M."/>
            <person name="Poon T.W."/>
            <person name="Priest M."/>
            <person name="Roberts A."/>
            <person name="Saif S."/>
            <person name="Shea T."/>
            <person name="Sykes S."/>
            <person name="Wortman J."/>
            <person name="Nusbaum C."/>
            <person name="Birren B."/>
        </authorList>
    </citation>
    <scope>NUCLEOTIDE SEQUENCE [LARGE SCALE GENOMIC DNA]</scope>
    <source>
        <strain evidence="1 2">TKK-01-0051</strain>
    </source>
</reference>
<dbReference type="GO" id="GO:0004806">
    <property type="term" value="F:triacylglycerol lipase activity"/>
    <property type="evidence" value="ECO:0007669"/>
    <property type="project" value="InterPro"/>
</dbReference>
<dbReference type="Pfam" id="PF03583">
    <property type="entry name" value="LIP"/>
    <property type="match status" value="1"/>
</dbReference>
<dbReference type="SUPFAM" id="SSF53474">
    <property type="entry name" value="alpha/beta-Hydrolases"/>
    <property type="match status" value="1"/>
</dbReference>
<dbReference type="InterPro" id="IPR029058">
    <property type="entry name" value="AB_hydrolase_fold"/>
</dbReference>